<dbReference type="RefSeq" id="WP_012142112.1">
    <property type="nucleotide sequence ID" value="NC_009831.1"/>
</dbReference>
<dbReference type="OrthoDB" id="9770485at2"/>
<protein>
    <submittedName>
        <fullName evidence="1">Methyltransferase type 11</fullName>
    </submittedName>
</protein>
<dbReference type="SUPFAM" id="SSF53335">
    <property type="entry name" value="S-adenosyl-L-methionine-dependent methyltransferases"/>
    <property type="match status" value="1"/>
</dbReference>
<dbReference type="eggNOG" id="COG2226">
    <property type="taxonomic scope" value="Bacteria"/>
</dbReference>
<evidence type="ECO:0000313" key="2">
    <source>
        <dbReference type="Proteomes" id="UP000002015"/>
    </source>
</evidence>
<proteinExistence type="predicted"/>
<gene>
    <name evidence="1" type="ordered locus">Ssed_1765</name>
</gene>
<name>A8FU53_SHESH</name>
<dbReference type="InterPro" id="IPR029063">
    <property type="entry name" value="SAM-dependent_MTases_sf"/>
</dbReference>
<dbReference type="GO" id="GO:0032259">
    <property type="term" value="P:methylation"/>
    <property type="evidence" value="ECO:0007669"/>
    <property type="project" value="UniProtKB-KW"/>
</dbReference>
<keyword evidence="2" id="KW-1185">Reference proteome</keyword>
<sequence>MSLFAEYEKQQKWRGWENYLKFIPLSQKDTVIDLGCSVGDVSRAFSLRVNNVIGIDINKEFIEFCDSRRNCNEAFVLSDFQSADYLSFGDISGIWGSFSLSYLSNPLDYLKVLNSVMNDEGWVALLDVSCFISGNLARDSKYYDRVKRFELESYRFGLYDFDFGSKMQGLLKDAGFEVVYFDNDVTDPELNFSGSAASEIIEGWSARLNRMNKLSLFLGEEYPDFCDELLSNLGSNTHEKQGNVRFVVAKKSSKPLN</sequence>
<evidence type="ECO:0000313" key="1">
    <source>
        <dbReference type="EMBL" id="ABV36376.1"/>
    </source>
</evidence>
<accession>A8FU53</accession>
<dbReference type="KEGG" id="sse:Ssed_1765"/>
<keyword evidence="1" id="KW-0808">Transferase</keyword>
<dbReference type="PANTHER" id="PTHR43861">
    <property type="entry name" value="TRANS-ACONITATE 2-METHYLTRANSFERASE-RELATED"/>
    <property type="match status" value="1"/>
</dbReference>
<dbReference type="AlphaFoldDB" id="A8FU53"/>
<dbReference type="Pfam" id="PF13489">
    <property type="entry name" value="Methyltransf_23"/>
    <property type="match status" value="1"/>
</dbReference>
<keyword evidence="1" id="KW-0489">Methyltransferase</keyword>
<dbReference type="GO" id="GO:0008168">
    <property type="term" value="F:methyltransferase activity"/>
    <property type="evidence" value="ECO:0007669"/>
    <property type="project" value="UniProtKB-KW"/>
</dbReference>
<dbReference type="CDD" id="cd02440">
    <property type="entry name" value="AdoMet_MTases"/>
    <property type="match status" value="1"/>
</dbReference>
<dbReference type="PANTHER" id="PTHR43861:SF1">
    <property type="entry name" value="TRANS-ACONITATE 2-METHYLTRANSFERASE"/>
    <property type="match status" value="1"/>
</dbReference>
<reference evidence="1 2" key="1">
    <citation type="submission" date="2007-08" db="EMBL/GenBank/DDBJ databases">
        <title>Complete sequence of Shewanella sediminis HAW-EB3.</title>
        <authorList>
            <consortium name="US DOE Joint Genome Institute"/>
            <person name="Copeland A."/>
            <person name="Lucas S."/>
            <person name="Lapidus A."/>
            <person name="Barry K."/>
            <person name="Glavina del Rio T."/>
            <person name="Dalin E."/>
            <person name="Tice H."/>
            <person name="Pitluck S."/>
            <person name="Chertkov O."/>
            <person name="Brettin T."/>
            <person name="Bruce D."/>
            <person name="Detter J.C."/>
            <person name="Han C."/>
            <person name="Schmutz J."/>
            <person name="Larimer F."/>
            <person name="Land M."/>
            <person name="Hauser L."/>
            <person name="Kyrpides N."/>
            <person name="Kim E."/>
            <person name="Zhao J.-S."/>
            <person name="Richardson P."/>
        </authorList>
    </citation>
    <scope>NUCLEOTIDE SEQUENCE [LARGE SCALE GENOMIC DNA]</scope>
    <source>
        <strain evidence="1 2">HAW-EB3</strain>
    </source>
</reference>
<dbReference type="EMBL" id="CP000821">
    <property type="protein sequence ID" value="ABV36376.1"/>
    <property type="molecule type" value="Genomic_DNA"/>
</dbReference>
<organism evidence="1 2">
    <name type="scientific">Shewanella sediminis (strain HAW-EB3)</name>
    <dbReference type="NCBI Taxonomy" id="425104"/>
    <lineage>
        <taxon>Bacteria</taxon>
        <taxon>Pseudomonadati</taxon>
        <taxon>Pseudomonadota</taxon>
        <taxon>Gammaproteobacteria</taxon>
        <taxon>Alteromonadales</taxon>
        <taxon>Shewanellaceae</taxon>
        <taxon>Shewanella</taxon>
    </lineage>
</organism>
<dbReference type="Proteomes" id="UP000002015">
    <property type="component" value="Chromosome"/>
</dbReference>
<dbReference type="Gene3D" id="3.40.50.150">
    <property type="entry name" value="Vaccinia Virus protein VP39"/>
    <property type="match status" value="1"/>
</dbReference>
<dbReference type="HOGENOM" id="CLU_1105886_0_0_6"/>
<dbReference type="STRING" id="425104.Ssed_1765"/>